<proteinExistence type="predicted"/>
<keyword evidence="3" id="KW-1185">Reference proteome</keyword>
<accession>A0ABN5VWT4</accession>
<reference evidence="2 3" key="2">
    <citation type="journal article" date="2023" name="ChemBioChem">
        <title>Acyltransferase Domain Exchange between Two Independent Type I Polyketide Synthases in the Same Producer Strain of Macrolide Antibiotics.</title>
        <authorList>
            <person name="Kudo F."/>
            <person name="Kishikawa K."/>
            <person name="Tsuboi K."/>
            <person name="Kido T."/>
            <person name="Usui T."/>
            <person name="Hashimoto J."/>
            <person name="Shin-Ya K."/>
            <person name="Miyanaga A."/>
            <person name="Eguchi T."/>
        </authorList>
    </citation>
    <scope>NUCLEOTIDE SEQUENCE [LARGE SCALE GENOMIC DNA]</scope>
    <source>
        <strain evidence="2 3">A-8890</strain>
    </source>
</reference>
<name>A0ABN5VWT4_9ACTN</name>
<dbReference type="EMBL" id="AP018448">
    <property type="protein sequence ID" value="BBC36988.1"/>
    <property type="molecule type" value="Genomic_DNA"/>
</dbReference>
<reference evidence="2 3" key="1">
    <citation type="journal article" date="2010" name="ChemBioChem">
        <title>Cloning and characterization of the biosynthetic gene cluster of 16-membered macrolide antibiotic FD-891: involvement of a dual functional cytochrome P450 monooxygenase catalyzing epoxidation and hydroxylation.</title>
        <authorList>
            <person name="Kudo F."/>
            <person name="Motegi A."/>
            <person name="Mizoue K."/>
            <person name="Eguchi T."/>
        </authorList>
    </citation>
    <scope>NUCLEOTIDE SEQUENCE [LARGE SCALE GENOMIC DNA]</scope>
    <source>
        <strain evidence="2 3">A-8890</strain>
    </source>
</reference>
<evidence type="ECO:0000313" key="2">
    <source>
        <dbReference type="EMBL" id="BBC36988.1"/>
    </source>
</evidence>
<evidence type="ECO:0000256" key="1">
    <source>
        <dbReference type="SAM" id="MobiDB-lite"/>
    </source>
</evidence>
<evidence type="ECO:0000313" key="3">
    <source>
        <dbReference type="Proteomes" id="UP001321542"/>
    </source>
</evidence>
<organism evidence="2 3">
    <name type="scientific">Streptomyces graminofaciens</name>
    <dbReference type="NCBI Taxonomy" id="68212"/>
    <lineage>
        <taxon>Bacteria</taxon>
        <taxon>Bacillati</taxon>
        <taxon>Actinomycetota</taxon>
        <taxon>Actinomycetes</taxon>
        <taxon>Kitasatosporales</taxon>
        <taxon>Streptomycetaceae</taxon>
        <taxon>Streptomyces</taxon>
    </lineage>
</organism>
<sequence>MASADHTEGGGGSRSVARMGADLAWDREVSTGTRDGCPPFRSSPGGIQAGLPGSTQSTAKEFAVLSKYEAGPRFLRAYTFLTQGRSKVPP</sequence>
<gene>
    <name evidence="2" type="ORF">SGFS_082820</name>
</gene>
<feature type="region of interest" description="Disordered" evidence="1">
    <location>
        <begin position="1"/>
        <end position="54"/>
    </location>
</feature>
<protein>
    <submittedName>
        <fullName evidence="2">Uncharacterized protein</fullName>
    </submittedName>
</protein>
<dbReference type="Proteomes" id="UP001321542">
    <property type="component" value="Chromosome"/>
</dbReference>